<dbReference type="Pfam" id="PF00856">
    <property type="entry name" value="SET"/>
    <property type="match status" value="1"/>
</dbReference>
<dbReference type="GO" id="GO:0008757">
    <property type="term" value="F:S-adenosylmethionine-dependent methyltransferase activity"/>
    <property type="evidence" value="ECO:0007669"/>
    <property type="project" value="UniProtKB-ARBA"/>
</dbReference>
<dbReference type="Gene3D" id="2.170.270.10">
    <property type="entry name" value="SET domain"/>
    <property type="match status" value="1"/>
</dbReference>
<dbReference type="SMART" id="SM00317">
    <property type="entry name" value="SET"/>
    <property type="match status" value="1"/>
</dbReference>
<dbReference type="Gene3D" id="1.25.40.10">
    <property type="entry name" value="Tetratricopeptide repeat domain"/>
    <property type="match status" value="1"/>
</dbReference>
<dbReference type="GO" id="GO:0008270">
    <property type="term" value="F:zinc ion binding"/>
    <property type="evidence" value="ECO:0007669"/>
    <property type="project" value="UniProtKB-KW"/>
</dbReference>
<dbReference type="Gene3D" id="1.10.220.160">
    <property type="match status" value="1"/>
</dbReference>
<feature type="domain" description="SET" evidence="5">
    <location>
        <begin position="184"/>
        <end position="456"/>
    </location>
</feature>
<reference evidence="7" key="1">
    <citation type="submission" date="2021-05" db="EMBL/GenBank/DDBJ databases">
        <authorList>
            <person name="Alioto T."/>
            <person name="Alioto T."/>
            <person name="Gomez Garrido J."/>
        </authorList>
    </citation>
    <scope>NUCLEOTIDE SEQUENCE</scope>
</reference>
<dbReference type="GO" id="GO:0008276">
    <property type="term" value="F:protein methyltransferase activity"/>
    <property type="evidence" value="ECO:0007669"/>
    <property type="project" value="UniProtKB-ARBA"/>
</dbReference>
<dbReference type="PANTHER" id="PTHR47111:SF1">
    <property type="entry name" value="SET AND MYND DOMAIN-CONTAINING PROTEIN 4"/>
    <property type="match status" value="1"/>
</dbReference>
<dbReference type="GO" id="GO:0008170">
    <property type="term" value="F:N-methyltransferase activity"/>
    <property type="evidence" value="ECO:0007669"/>
    <property type="project" value="UniProtKB-ARBA"/>
</dbReference>
<evidence type="ECO:0000256" key="3">
    <source>
        <dbReference type="ARBA" id="ARBA00022833"/>
    </source>
</evidence>
<protein>
    <submittedName>
        <fullName evidence="7">SET and MYND domain-containing protein 4</fullName>
    </submittedName>
</protein>
<evidence type="ECO:0000256" key="1">
    <source>
        <dbReference type="ARBA" id="ARBA00022723"/>
    </source>
</evidence>
<organism evidence="7">
    <name type="scientific">Culex pipiens</name>
    <name type="common">House mosquito</name>
    <dbReference type="NCBI Taxonomy" id="7175"/>
    <lineage>
        <taxon>Eukaryota</taxon>
        <taxon>Metazoa</taxon>
        <taxon>Ecdysozoa</taxon>
        <taxon>Arthropoda</taxon>
        <taxon>Hexapoda</taxon>
        <taxon>Insecta</taxon>
        <taxon>Pterygota</taxon>
        <taxon>Neoptera</taxon>
        <taxon>Endopterygota</taxon>
        <taxon>Diptera</taxon>
        <taxon>Nematocera</taxon>
        <taxon>Culicoidea</taxon>
        <taxon>Culicidae</taxon>
        <taxon>Culicinae</taxon>
        <taxon>Culicini</taxon>
        <taxon>Culex</taxon>
        <taxon>Culex</taxon>
    </lineage>
</organism>
<evidence type="ECO:0000259" key="6">
    <source>
        <dbReference type="PROSITE" id="PS50865"/>
    </source>
</evidence>
<dbReference type="InterPro" id="IPR001214">
    <property type="entry name" value="SET_dom"/>
</dbReference>
<name>A0A8D8FNI0_CULPI</name>
<dbReference type="InterPro" id="IPR011990">
    <property type="entry name" value="TPR-like_helical_dom_sf"/>
</dbReference>
<keyword evidence="2 4" id="KW-0863">Zinc-finger</keyword>
<accession>A0A8D8FNI0</accession>
<dbReference type="InterPro" id="IPR002893">
    <property type="entry name" value="Znf_MYND"/>
</dbReference>
<dbReference type="PANTHER" id="PTHR47111">
    <property type="entry name" value="BCDNA.LD29892"/>
    <property type="match status" value="1"/>
</dbReference>
<dbReference type="SUPFAM" id="SSF82199">
    <property type="entry name" value="SET domain"/>
    <property type="match status" value="1"/>
</dbReference>
<dbReference type="PROSITE" id="PS50280">
    <property type="entry name" value="SET"/>
    <property type="match status" value="1"/>
</dbReference>
<dbReference type="Pfam" id="PF01753">
    <property type="entry name" value="zf-MYND"/>
    <property type="match status" value="1"/>
</dbReference>
<proteinExistence type="predicted"/>
<dbReference type="InterPro" id="IPR046341">
    <property type="entry name" value="SET_dom_sf"/>
</dbReference>
<evidence type="ECO:0000256" key="2">
    <source>
        <dbReference type="ARBA" id="ARBA00022771"/>
    </source>
</evidence>
<dbReference type="SUPFAM" id="SSF144232">
    <property type="entry name" value="HIT/MYND zinc finger-like"/>
    <property type="match status" value="1"/>
</dbReference>
<dbReference type="Gene3D" id="6.10.140.2220">
    <property type="match status" value="1"/>
</dbReference>
<sequence length="576" mass="65650">MAMEAEIEEFVRNMEAGKEGPYDGIKWLFPPELEARRADLTEYRDVIDARFGSLVYISELVKKSKTAAECRQAGNQRFTVKRWHSALLNYNEGLCFAEPGSEELGLAYANRSAVYFEQGDYELALHNIDLAKRHNYPERLMAKLLEREAECKRKIENGQSKGIVPALRMGVNVEVNPKIPFLAKGIGMKQYPGLGRGLIALKDFQPGDVILDEKPELCAVSFNNNFSYHYCFHCGSEFQTSLIPCPKCTNHMYCSETCLETDWKQAHRFECAVAMKLFNISLTSVSYGRLIGRLFFYGLTAFGDNVQQMMTWCEQNYDTGSDPLQIDFSTERDPLKIFKALHSTKVKPNPQFEHDFKLITACYYQIYLKSPQVQAIFRKRAHRNFMLRCLHHYALVTWTLQSDTPRPPGVSTISPITSLLNHSCDPNALTVIHSGRIVTVILRPVREGAQIFTSYGRRWWDPKLADYELSSFACQCVVCGNHPPGQKWRAALQRADVPKPILLEVSQIAKLVERPGLVDTAKMDAMKQFIKRNTRAYPLPALGEIVRLYAVFLEDAIQSENETRERLTVRAELLGD</sequence>
<dbReference type="PROSITE" id="PS50865">
    <property type="entry name" value="ZF_MYND_2"/>
    <property type="match status" value="1"/>
</dbReference>
<evidence type="ECO:0000313" key="7">
    <source>
        <dbReference type="EMBL" id="CAG6477360.1"/>
    </source>
</evidence>
<dbReference type="EMBL" id="HBUE01080665">
    <property type="protein sequence ID" value="CAG6477360.1"/>
    <property type="molecule type" value="Transcribed_RNA"/>
</dbReference>
<feature type="domain" description="MYND-type" evidence="6">
    <location>
        <begin position="231"/>
        <end position="271"/>
    </location>
</feature>
<dbReference type="AlphaFoldDB" id="A0A8D8FNI0"/>
<evidence type="ECO:0000256" key="4">
    <source>
        <dbReference type="PROSITE-ProRule" id="PRU00134"/>
    </source>
</evidence>
<keyword evidence="3" id="KW-0862">Zinc</keyword>
<evidence type="ECO:0000259" key="5">
    <source>
        <dbReference type="PROSITE" id="PS50280"/>
    </source>
</evidence>
<dbReference type="SUPFAM" id="SSF48452">
    <property type="entry name" value="TPR-like"/>
    <property type="match status" value="1"/>
</dbReference>
<keyword evidence="1" id="KW-0479">Metal-binding</keyword>